<feature type="coiled-coil region" evidence="1">
    <location>
        <begin position="192"/>
        <end position="226"/>
    </location>
</feature>
<accession>A0AAU9KCN5</accession>
<sequence length="376" mass="44219">MLDFSNAFNTLPTSESLAQRKATKMSFIKKENEELKRYASEVKSSLMNYKGIISELISEKSCVENSNRDETQSIISNRISDMLLSEKKELEKRIRKARKDIFESLERAKESEKMANYWLKKEENLVRSYEIKIKGCLAVSIEKEKIIEQEVTKRNEMERNLNEFFAMRENEITKEEQCALLLRKREGYCKIINQLNKNYEKVKLDCEALEKRNERLYEEYKDMKNLLTSKSIILISQYSTQLQKDFQKCKNLNLEQTVCNEKAREEPELNYEQELKNKLKILGKKLLRHQLKLQSVSEEISRQQVKRSELLTDQKHLQEISSAYISEISYYSDADKENQYPLSPSSKMNPESFQNDDIEKTCNGQSILAELGEISI</sequence>
<comment type="caution">
    <text evidence="2">The sequence shown here is derived from an EMBL/GenBank/DDBJ whole genome shotgun (WGS) entry which is preliminary data.</text>
</comment>
<evidence type="ECO:0008006" key="4">
    <source>
        <dbReference type="Google" id="ProtNLM"/>
    </source>
</evidence>
<dbReference type="Proteomes" id="UP001162131">
    <property type="component" value="Unassembled WGS sequence"/>
</dbReference>
<gene>
    <name evidence="2" type="ORF">BSTOLATCC_MIC65095</name>
</gene>
<keyword evidence="3" id="KW-1185">Reference proteome</keyword>
<proteinExistence type="predicted"/>
<reference evidence="2" key="1">
    <citation type="submission" date="2021-09" db="EMBL/GenBank/DDBJ databases">
        <authorList>
            <consortium name="AG Swart"/>
            <person name="Singh M."/>
            <person name="Singh A."/>
            <person name="Seah K."/>
            <person name="Emmerich C."/>
        </authorList>
    </citation>
    <scope>NUCLEOTIDE SEQUENCE</scope>
    <source>
        <strain evidence="2">ATCC30299</strain>
    </source>
</reference>
<name>A0AAU9KCN5_9CILI</name>
<keyword evidence="1" id="KW-0175">Coiled coil</keyword>
<evidence type="ECO:0000313" key="2">
    <source>
        <dbReference type="EMBL" id="CAG9335773.1"/>
    </source>
</evidence>
<evidence type="ECO:0000313" key="3">
    <source>
        <dbReference type="Proteomes" id="UP001162131"/>
    </source>
</evidence>
<feature type="coiled-coil region" evidence="1">
    <location>
        <begin position="80"/>
        <end position="107"/>
    </location>
</feature>
<evidence type="ECO:0000256" key="1">
    <source>
        <dbReference type="SAM" id="Coils"/>
    </source>
</evidence>
<dbReference type="AlphaFoldDB" id="A0AAU9KCN5"/>
<organism evidence="2 3">
    <name type="scientific">Blepharisma stoltei</name>
    <dbReference type="NCBI Taxonomy" id="1481888"/>
    <lineage>
        <taxon>Eukaryota</taxon>
        <taxon>Sar</taxon>
        <taxon>Alveolata</taxon>
        <taxon>Ciliophora</taxon>
        <taxon>Postciliodesmatophora</taxon>
        <taxon>Heterotrichea</taxon>
        <taxon>Heterotrichida</taxon>
        <taxon>Blepharismidae</taxon>
        <taxon>Blepharisma</taxon>
    </lineage>
</organism>
<protein>
    <recommendedName>
        <fullName evidence="4">Coiled-coil domain-containing protein 172</fullName>
    </recommendedName>
</protein>
<dbReference type="EMBL" id="CAJZBQ010000063">
    <property type="protein sequence ID" value="CAG9335773.1"/>
    <property type="molecule type" value="Genomic_DNA"/>
</dbReference>